<gene>
    <name evidence="2" type="ORF">GCM10017771_79880</name>
</gene>
<reference evidence="2" key="1">
    <citation type="journal article" date="2014" name="Int. J. Syst. Evol. Microbiol.">
        <title>Complete genome sequence of Corynebacterium casei LMG S-19264T (=DSM 44701T), isolated from a smear-ripened cheese.</title>
        <authorList>
            <consortium name="US DOE Joint Genome Institute (JGI-PGF)"/>
            <person name="Walter F."/>
            <person name="Albersmeier A."/>
            <person name="Kalinowski J."/>
            <person name="Ruckert C."/>
        </authorList>
    </citation>
    <scope>NUCLEOTIDE SEQUENCE</scope>
    <source>
        <strain evidence="2">CGMCC 4.7403</strain>
    </source>
</reference>
<dbReference type="EMBL" id="BNAT01000045">
    <property type="protein sequence ID" value="GHE57158.1"/>
    <property type="molecule type" value="Genomic_DNA"/>
</dbReference>
<protein>
    <submittedName>
        <fullName evidence="2">Uncharacterized protein</fullName>
    </submittedName>
</protein>
<evidence type="ECO:0000313" key="3">
    <source>
        <dbReference type="Proteomes" id="UP000603227"/>
    </source>
</evidence>
<sequence length="69" mass="7147">MQDQLTARPLSSSAGSLQASATGALAAACAVSVVLGGGQAVHSLLDRRRLRQWDKARAEADARWGGKTV</sequence>
<evidence type="ECO:0000256" key="1">
    <source>
        <dbReference type="SAM" id="Phobius"/>
    </source>
</evidence>
<keyword evidence="3" id="KW-1185">Reference proteome</keyword>
<organism evidence="2 3">
    <name type="scientific">Streptomyces capitiformicae</name>
    <dbReference type="NCBI Taxonomy" id="2014920"/>
    <lineage>
        <taxon>Bacteria</taxon>
        <taxon>Bacillati</taxon>
        <taxon>Actinomycetota</taxon>
        <taxon>Actinomycetes</taxon>
        <taxon>Kitasatosporales</taxon>
        <taxon>Streptomycetaceae</taxon>
        <taxon>Streptomyces</taxon>
    </lineage>
</organism>
<keyword evidence="1" id="KW-1133">Transmembrane helix</keyword>
<accession>A0A919DML7</accession>
<dbReference type="Proteomes" id="UP000603227">
    <property type="component" value="Unassembled WGS sequence"/>
</dbReference>
<keyword evidence="1" id="KW-0472">Membrane</keyword>
<reference evidence="2" key="2">
    <citation type="submission" date="2020-09" db="EMBL/GenBank/DDBJ databases">
        <authorList>
            <person name="Sun Q."/>
            <person name="Zhou Y."/>
        </authorList>
    </citation>
    <scope>NUCLEOTIDE SEQUENCE</scope>
    <source>
        <strain evidence="2">CGMCC 4.7403</strain>
    </source>
</reference>
<name>A0A919DML7_9ACTN</name>
<dbReference type="AlphaFoldDB" id="A0A919DML7"/>
<evidence type="ECO:0000313" key="2">
    <source>
        <dbReference type="EMBL" id="GHE57158.1"/>
    </source>
</evidence>
<feature type="transmembrane region" description="Helical" evidence="1">
    <location>
        <begin position="20"/>
        <end position="45"/>
    </location>
</feature>
<keyword evidence="1" id="KW-0812">Transmembrane</keyword>
<proteinExistence type="predicted"/>
<comment type="caution">
    <text evidence="2">The sequence shown here is derived from an EMBL/GenBank/DDBJ whole genome shotgun (WGS) entry which is preliminary data.</text>
</comment>